<gene>
    <name evidence="6" type="ORF">C5Q98_07340</name>
</gene>
<evidence type="ECO:0000313" key="6">
    <source>
        <dbReference type="EMBL" id="AVM43033.1"/>
    </source>
</evidence>
<comment type="subcellular location">
    <subcellularLocation>
        <location evidence="1">Cell membrane</location>
        <topology evidence="1">Multi-pass membrane protein</topology>
    </subcellularLocation>
</comment>
<accession>A0A2S0KPT1</accession>
<evidence type="ECO:0000256" key="4">
    <source>
        <dbReference type="ARBA" id="ARBA00023136"/>
    </source>
</evidence>
<reference evidence="7" key="1">
    <citation type="submission" date="2018-02" db="EMBL/GenBank/DDBJ databases">
        <authorList>
            <person name="Holder M.E."/>
            <person name="Ajami N.J."/>
            <person name="Petrosino J.F."/>
        </authorList>
    </citation>
    <scope>NUCLEOTIDE SEQUENCE [LARGE SCALE GENOMIC DNA]</scope>
    <source>
        <strain evidence="7">CCUG 47711</strain>
    </source>
</reference>
<keyword evidence="2 5" id="KW-0812">Transmembrane</keyword>
<dbReference type="KEGG" id="fsa:C5Q98_07340"/>
<keyword evidence="3 5" id="KW-1133">Transmembrane helix</keyword>
<organism evidence="6 7">
    <name type="scientific">Fastidiosipila sanguinis</name>
    <dbReference type="NCBI Taxonomy" id="236753"/>
    <lineage>
        <taxon>Bacteria</taxon>
        <taxon>Bacillati</taxon>
        <taxon>Bacillota</taxon>
        <taxon>Clostridia</taxon>
        <taxon>Eubacteriales</taxon>
        <taxon>Oscillospiraceae</taxon>
        <taxon>Fastidiosipila</taxon>
    </lineage>
</organism>
<name>A0A2S0KPT1_9FIRM</name>
<evidence type="ECO:0000256" key="3">
    <source>
        <dbReference type="ARBA" id="ARBA00022989"/>
    </source>
</evidence>
<dbReference type="EMBL" id="CP027226">
    <property type="protein sequence ID" value="AVM43033.1"/>
    <property type="molecule type" value="Genomic_DNA"/>
</dbReference>
<sequence>MSFNKIIQYALKDYRKNIIYVLFINILLVTCFTFVFFVLGVSLDATEIYNPIAKQKYIQGKNIHFLNTFPTLNSHQSDNDKMNEELYGAIYRDNDFVIVSSKKPFEFIKNINLPIELNGTYTEPVIFTGDGVKAEKGTFIEYESEKSLLKIKAKILGSIPNSTHIISKAGPIDLGGKKLLILNTQDLNKYVQNPYLFWDNLRVADDLDSNEVLDLCRNLVENELCNYAYPIKASEVFQKVVSSNLGHSLSLIFIVVYLIIIFFGLNVFLRELINNSMRTFAVHQIVGSSVKDLRIRLLLFITFIMLPPMIIISIFVLPPLFYAGNFNPLPALIIYLIFALSVYINNKRLINTNSLNKIIRNFSQ</sequence>
<feature type="transmembrane region" description="Helical" evidence="5">
    <location>
        <begin position="297"/>
        <end position="317"/>
    </location>
</feature>
<dbReference type="SUPFAM" id="SSF90123">
    <property type="entry name" value="ABC transporter transmembrane region"/>
    <property type="match status" value="1"/>
</dbReference>
<dbReference type="InterPro" id="IPR036640">
    <property type="entry name" value="ABC1_TM_sf"/>
</dbReference>
<dbReference type="GO" id="GO:0005524">
    <property type="term" value="F:ATP binding"/>
    <property type="evidence" value="ECO:0007669"/>
    <property type="project" value="InterPro"/>
</dbReference>
<feature type="transmembrane region" description="Helical" evidence="5">
    <location>
        <begin position="329"/>
        <end position="346"/>
    </location>
</feature>
<keyword evidence="4 5" id="KW-0472">Membrane</keyword>
<evidence type="ECO:0000256" key="1">
    <source>
        <dbReference type="ARBA" id="ARBA00004651"/>
    </source>
</evidence>
<evidence type="ECO:0000256" key="5">
    <source>
        <dbReference type="SAM" id="Phobius"/>
    </source>
</evidence>
<feature type="transmembrane region" description="Helical" evidence="5">
    <location>
        <begin position="20"/>
        <end position="43"/>
    </location>
</feature>
<dbReference type="RefSeq" id="WP_106012980.1">
    <property type="nucleotide sequence ID" value="NZ_CP027226.1"/>
</dbReference>
<evidence type="ECO:0000256" key="2">
    <source>
        <dbReference type="ARBA" id="ARBA00022692"/>
    </source>
</evidence>
<protein>
    <submittedName>
        <fullName evidence="6">Uncharacterized protein</fullName>
    </submittedName>
</protein>
<dbReference type="Proteomes" id="UP000237947">
    <property type="component" value="Chromosome"/>
</dbReference>
<dbReference type="AlphaFoldDB" id="A0A2S0KPT1"/>
<evidence type="ECO:0000313" key="7">
    <source>
        <dbReference type="Proteomes" id="UP000237947"/>
    </source>
</evidence>
<proteinExistence type="predicted"/>
<feature type="transmembrane region" description="Helical" evidence="5">
    <location>
        <begin position="249"/>
        <end position="269"/>
    </location>
</feature>
<keyword evidence="7" id="KW-1185">Reference proteome</keyword>
<dbReference type="GO" id="GO:0005886">
    <property type="term" value="C:plasma membrane"/>
    <property type="evidence" value="ECO:0007669"/>
    <property type="project" value="UniProtKB-SubCell"/>
</dbReference>